<keyword evidence="4" id="KW-0479">Metal-binding</keyword>
<dbReference type="GO" id="GO:0046872">
    <property type="term" value="F:metal ion binding"/>
    <property type="evidence" value="ECO:0007669"/>
    <property type="project" value="UniProtKB-KW"/>
</dbReference>
<evidence type="ECO:0000256" key="5">
    <source>
        <dbReference type="ARBA" id="ARBA00023002"/>
    </source>
</evidence>
<comment type="catalytic activity">
    <reaction evidence="7">
        <text>L-cysteine + O2 = 3-sulfino-L-alanine + H(+)</text>
        <dbReference type="Rhea" id="RHEA:20441"/>
        <dbReference type="ChEBI" id="CHEBI:15378"/>
        <dbReference type="ChEBI" id="CHEBI:15379"/>
        <dbReference type="ChEBI" id="CHEBI:35235"/>
        <dbReference type="ChEBI" id="CHEBI:61085"/>
        <dbReference type="EC" id="1.13.11.20"/>
    </reaction>
    <physiologicalReaction direction="left-to-right" evidence="7">
        <dbReference type="Rhea" id="RHEA:20442"/>
    </physiologicalReaction>
</comment>
<comment type="similarity">
    <text evidence="2">Belongs to the cysteine dioxygenase family.</text>
</comment>
<dbReference type="InterPro" id="IPR011051">
    <property type="entry name" value="RmlC_Cupin_sf"/>
</dbReference>
<keyword evidence="5" id="KW-0560">Oxidoreductase</keyword>
<name>A0A8S9KCF2_BRACR</name>
<comment type="cofactor">
    <cofactor evidence="1">
        <name>Fe(2+)</name>
        <dbReference type="ChEBI" id="CHEBI:29033"/>
    </cofactor>
</comment>
<dbReference type="SUPFAM" id="SSF51182">
    <property type="entry name" value="RmlC-like cupins"/>
    <property type="match status" value="1"/>
</dbReference>
<evidence type="ECO:0000256" key="1">
    <source>
        <dbReference type="ARBA" id="ARBA00001954"/>
    </source>
</evidence>
<keyword evidence="6" id="KW-0408">Iron</keyword>
<evidence type="ECO:0000256" key="2">
    <source>
        <dbReference type="ARBA" id="ARBA00006622"/>
    </source>
</evidence>
<accession>A0A8S9KCF2</accession>
<dbReference type="GO" id="GO:0070483">
    <property type="term" value="P:detection of hypoxia"/>
    <property type="evidence" value="ECO:0007669"/>
    <property type="project" value="UniProtKB-ARBA"/>
</dbReference>
<evidence type="ECO:0000256" key="3">
    <source>
        <dbReference type="ARBA" id="ARBA00013133"/>
    </source>
</evidence>
<dbReference type="EC" id="1.13.11.20" evidence="3"/>
<dbReference type="InterPro" id="IPR012864">
    <property type="entry name" value="PCO/ADO"/>
</dbReference>
<dbReference type="PANTHER" id="PTHR22966:SF29">
    <property type="entry name" value="PLANT CYSTEINE OXIDASE 3"/>
    <property type="match status" value="1"/>
</dbReference>
<dbReference type="AlphaFoldDB" id="A0A8S9KCF2"/>
<evidence type="ECO:0000256" key="4">
    <source>
        <dbReference type="ARBA" id="ARBA00022723"/>
    </source>
</evidence>
<dbReference type="GO" id="GO:0017172">
    <property type="term" value="F:cysteine dioxygenase activity"/>
    <property type="evidence" value="ECO:0007669"/>
    <property type="project" value="UniProtKB-EC"/>
</dbReference>
<comment type="caution">
    <text evidence="8">The sequence shown here is derived from an EMBL/GenBank/DDBJ whole genome shotgun (WGS) entry which is preliminary data.</text>
</comment>
<evidence type="ECO:0000256" key="6">
    <source>
        <dbReference type="ARBA" id="ARBA00023004"/>
    </source>
</evidence>
<gene>
    <name evidence="8" type="ORF">F2Q70_00040122</name>
</gene>
<sequence length="112" mass="12626">MTVFSKILCGSLHVKAYDWVEPPCIITHDKSQARLAKLVTDKVITPKSELPVLYPKTGGNLHCFTALTPCVVLDILTPPYNESSGRSCSYYMDYPFSTFGMQTFSIFRTEEH</sequence>
<organism evidence="8">
    <name type="scientific">Brassica cretica</name>
    <name type="common">Mustard</name>
    <dbReference type="NCBI Taxonomy" id="69181"/>
    <lineage>
        <taxon>Eukaryota</taxon>
        <taxon>Viridiplantae</taxon>
        <taxon>Streptophyta</taxon>
        <taxon>Embryophyta</taxon>
        <taxon>Tracheophyta</taxon>
        <taxon>Spermatophyta</taxon>
        <taxon>Magnoliopsida</taxon>
        <taxon>eudicotyledons</taxon>
        <taxon>Gunneridae</taxon>
        <taxon>Pentapetalae</taxon>
        <taxon>rosids</taxon>
        <taxon>malvids</taxon>
        <taxon>Brassicales</taxon>
        <taxon>Brassicaceae</taxon>
        <taxon>Brassiceae</taxon>
        <taxon>Brassica</taxon>
    </lineage>
</organism>
<dbReference type="EMBL" id="QGKY02000190">
    <property type="protein sequence ID" value="KAF2591701.1"/>
    <property type="molecule type" value="Genomic_DNA"/>
</dbReference>
<reference evidence="8" key="1">
    <citation type="submission" date="2019-12" db="EMBL/GenBank/DDBJ databases">
        <title>Genome sequencing and annotation of Brassica cretica.</title>
        <authorList>
            <person name="Studholme D.J."/>
            <person name="Sarris P.F."/>
        </authorList>
    </citation>
    <scope>NUCLEOTIDE SEQUENCE</scope>
    <source>
        <strain evidence="8">PFS-102/07</strain>
        <tissue evidence="8">Leaf</tissue>
    </source>
</reference>
<evidence type="ECO:0000313" key="8">
    <source>
        <dbReference type="EMBL" id="KAF2591701.1"/>
    </source>
</evidence>
<evidence type="ECO:0000256" key="7">
    <source>
        <dbReference type="ARBA" id="ARBA00024284"/>
    </source>
</evidence>
<proteinExistence type="inferred from homology"/>
<dbReference type="CDD" id="cd20289">
    <property type="entry name" value="cupin_ADO"/>
    <property type="match status" value="1"/>
</dbReference>
<dbReference type="Pfam" id="PF07847">
    <property type="entry name" value="PCO_ADO"/>
    <property type="match status" value="1"/>
</dbReference>
<protein>
    <recommendedName>
        <fullName evidence="3">cysteine dioxygenase</fullName>
        <ecNumber evidence="3">1.13.11.20</ecNumber>
    </recommendedName>
</protein>
<dbReference type="PANTHER" id="PTHR22966">
    <property type="entry name" value="2-AMINOETHANETHIOL DIOXYGENASE"/>
    <property type="match status" value="1"/>
</dbReference>